<feature type="domain" description="RNA polymerase sigma factor 70 region 4 type 2" evidence="8">
    <location>
        <begin position="110"/>
        <end position="157"/>
    </location>
</feature>
<comment type="subunit">
    <text evidence="2">Interacts transiently with the RNA polymerase catalytic core formed by RpoA, RpoB, RpoC and RpoZ (2 alpha, 1 beta, 1 beta' and 1 omega subunit) to form the RNA polymerase holoenzyme that can initiate transcription.</text>
</comment>
<evidence type="ECO:0000313" key="10">
    <source>
        <dbReference type="Proteomes" id="UP000642748"/>
    </source>
</evidence>
<dbReference type="PANTHER" id="PTHR30173">
    <property type="entry name" value="SIGMA 19 FACTOR"/>
    <property type="match status" value="1"/>
</dbReference>
<evidence type="ECO:0000256" key="4">
    <source>
        <dbReference type="ARBA" id="ARBA00023082"/>
    </source>
</evidence>
<gene>
    <name evidence="9" type="ORF">Raf01_69380</name>
</gene>
<name>A0A8J3QYC8_9ACTN</name>
<dbReference type="SUPFAM" id="SSF88946">
    <property type="entry name" value="Sigma2 domain of RNA polymerase sigma factors"/>
    <property type="match status" value="1"/>
</dbReference>
<dbReference type="Pfam" id="PF08281">
    <property type="entry name" value="Sigma70_r4_2"/>
    <property type="match status" value="1"/>
</dbReference>
<dbReference type="AlphaFoldDB" id="A0A8J3QYC8"/>
<reference evidence="9" key="1">
    <citation type="submission" date="2021-01" db="EMBL/GenBank/DDBJ databases">
        <title>Whole genome shotgun sequence of Rugosimonospora africana NBRC 104875.</title>
        <authorList>
            <person name="Komaki H."/>
            <person name="Tamura T."/>
        </authorList>
    </citation>
    <scope>NUCLEOTIDE SEQUENCE</scope>
    <source>
        <strain evidence="9">NBRC 104875</strain>
    </source>
</reference>
<dbReference type="InterPro" id="IPR013249">
    <property type="entry name" value="RNA_pol_sigma70_r4_t2"/>
</dbReference>
<dbReference type="PANTHER" id="PTHR30173:SF36">
    <property type="entry name" value="ECF RNA POLYMERASE SIGMA FACTOR SIGJ"/>
    <property type="match status" value="1"/>
</dbReference>
<organism evidence="9 10">
    <name type="scientific">Rugosimonospora africana</name>
    <dbReference type="NCBI Taxonomy" id="556532"/>
    <lineage>
        <taxon>Bacteria</taxon>
        <taxon>Bacillati</taxon>
        <taxon>Actinomycetota</taxon>
        <taxon>Actinomycetes</taxon>
        <taxon>Micromonosporales</taxon>
        <taxon>Micromonosporaceae</taxon>
        <taxon>Rugosimonospora</taxon>
    </lineage>
</organism>
<dbReference type="NCBIfam" id="NF007214">
    <property type="entry name" value="PRK09636.1"/>
    <property type="match status" value="1"/>
</dbReference>
<evidence type="ECO:0000256" key="6">
    <source>
        <dbReference type="SAM" id="MobiDB-lite"/>
    </source>
</evidence>
<dbReference type="InterPro" id="IPR014284">
    <property type="entry name" value="RNA_pol_sigma-70_dom"/>
</dbReference>
<evidence type="ECO:0000259" key="8">
    <source>
        <dbReference type="Pfam" id="PF08281"/>
    </source>
</evidence>
<dbReference type="Gene3D" id="3.10.450.50">
    <property type="match status" value="1"/>
</dbReference>
<evidence type="ECO:0000256" key="1">
    <source>
        <dbReference type="ARBA" id="ARBA00010641"/>
    </source>
</evidence>
<dbReference type="GO" id="GO:0016987">
    <property type="term" value="F:sigma factor activity"/>
    <property type="evidence" value="ECO:0007669"/>
    <property type="project" value="UniProtKB-KW"/>
</dbReference>
<dbReference type="GO" id="GO:0006352">
    <property type="term" value="P:DNA-templated transcription initiation"/>
    <property type="evidence" value="ECO:0007669"/>
    <property type="project" value="InterPro"/>
</dbReference>
<keyword evidence="3" id="KW-0805">Transcription regulation</keyword>
<keyword evidence="10" id="KW-1185">Reference proteome</keyword>
<comment type="caution">
    <text evidence="9">The sequence shown here is derived from an EMBL/GenBank/DDBJ whole genome shotgun (WGS) entry which is preliminary data.</text>
</comment>
<dbReference type="Gene3D" id="1.10.10.10">
    <property type="entry name" value="Winged helix-like DNA-binding domain superfamily/Winged helix DNA-binding domain"/>
    <property type="match status" value="1"/>
</dbReference>
<dbReference type="InterPro" id="IPR052704">
    <property type="entry name" value="ECF_Sigma-70_Domain"/>
</dbReference>
<feature type="compositionally biased region" description="Basic and acidic residues" evidence="6">
    <location>
        <begin position="315"/>
        <end position="326"/>
    </location>
</feature>
<accession>A0A8J3QYC8</accession>
<dbReference type="Proteomes" id="UP000642748">
    <property type="component" value="Unassembled WGS sequence"/>
</dbReference>
<evidence type="ECO:0000256" key="2">
    <source>
        <dbReference type="ARBA" id="ARBA00011344"/>
    </source>
</evidence>
<comment type="similarity">
    <text evidence="1">Belongs to the sigma-70 factor family. ECF subfamily.</text>
</comment>
<proteinExistence type="inferred from homology"/>
<dbReference type="InterPro" id="IPR013325">
    <property type="entry name" value="RNA_pol_sigma_r2"/>
</dbReference>
<dbReference type="EMBL" id="BONZ01000071">
    <property type="protein sequence ID" value="GIH18766.1"/>
    <property type="molecule type" value="Genomic_DNA"/>
</dbReference>
<dbReference type="SUPFAM" id="SSF88659">
    <property type="entry name" value="Sigma3 and sigma4 domains of RNA polymerase sigma factors"/>
    <property type="match status" value="1"/>
</dbReference>
<protein>
    <submittedName>
        <fullName evidence="9">RNA polymerase sigma24 factor</fullName>
    </submittedName>
</protein>
<dbReference type="NCBIfam" id="TIGR02937">
    <property type="entry name" value="sigma70-ECF"/>
    <property type="match status" value="1"/>
</dbReference>
<dbReference type="RefSeq" id="WP_203922268.1">
    <property type="nucleotide sequence ID" value="NZ_BONZ01000071.1"/>
</dbReference>
<feature type="region of interest" description="Disordered" evidence="6">
    <location>
        <begin position="291"/>
        <end position="335"/>
    </location>
</feature>
<keyword evidence="5" id="KW-0804">Transcription</keyword>
<evidence type="ECO:0000256" key="5">
    <source>
        <dbReference type="ARBA" id="ARBA00023163"/>
    </source>
</evidence>
<evidence type="ECO:0000259" key="7">
    <source>
        <dbReference type="Pfam" id="PF04542"/>
    </source>
</evidence>
<dbReference type="Pfam" id="PF04542">
    <property type="entry name" value="Sigma70_r2"/>
    <property type="match status" value="1"/>
</dbReference>
<feature type="domain" description="RNA polymerase sigma-70 region 2" evidence="7">
    <location>
        <begin position="12"/>
        <end position="73"/>
    </location>
</feature>
<dbReference type="Gene3D" id="1.10.1740.10">
    <property type="match status" value="1"/>
</dbReference>
<dbReference type="InterPro" id="IPR032710">
    <property type="entry name" value="NTF2-like_dom_sf"/>
</dbReference>
<dbReference type="InterPro" id="IPR036388">
    <property type="entry name" value="WH-like_DNA-bd_sf"/>
</dbReference>
<dbReference type="CDD" id="cd06171">
    <property type="entry name" value="Sigma70_r4"/>
    <property type="match status" value="1"/>
</dbReference>
<dbReference type="GO" id="GO:0003677">
    <property type="term" value="F:DNA binding"/>
    <property type="evidence" value="ECO:0007669"/>
    <property type="project" value="InterPro"/>
</dbReference>
<keyword evidence="4" id="KW-0731">Sigma factor</keyword>
<evidence type="ECO:0000256" key="3">
    <source>
        <dbReference type="ARBA" id="ARBA00023015"/>
    </source>
</evidence>
<sequence>MDQDQTAEELAAYRPRLLGVAYRLLGSAWDAEDIVEEATVRWLQLDRTDIREPLAFLTTMVTRLALDHLRSARVRRETYYGPWLPEPVLTGNSALGPLETVEQRDSLSMATMRLLEQLTPPERGVFVLRSAFELPYEDIAEVLDMTAEHARQLHHRAQARIASGASRFDADTRRHAFLFESLVTATQSGDLSDLEQLLAADVVAYNDGGGKVRAALNPVTGVDNVLRFIAGLRARFDAATDVRFVEVNGQPAAYLRMGDQEQVVGIGVREGRIAEIFAVLNPDKTRYARTQLGAPDAEPPRPAEVDWSGSSRGVRRAEPDQSESRGRRPPLSVQD</sequence>
<dbReference type="SUPFAM" id="SSF54427">
    <property type="entry name" value="NTF2-like"/>
    <property type="match status" value="1"/>
</dbReference>
<evidence type="ECO:0000313" key="9">
    <source>
        <dbReference type="EMBL" id="GIH18766.1"/>
    </source>
</evidence>
<dbReference type="InterPro" id="IPR007627">
    <property type="entry name" value="RNA_pol_sigma70_r2"/>
</dbReference>
<dbReference type="InterPro" id="IPR013324">
    <property type="entry name" value="RNA_pol_sigma_r3/r4-like"/>
</dbReference>